<evidence type="ECO:0000256" key="2">
    <source>
        <dbReference type="ARBA" id="ARBA00022525"/>
    </source>
</evidence>
<dbReference type="SMART" id="SM00186">
    <property type="entry name" value="FBG"/>
    <property type="match status" value="1"/>
</dbReference>
<dbReference type="GO" id="GO:0072377">
    <property type="term" value="P:blood coagulation, common pathway"/>
    <property type="evidence" value="ECO:0007669"/>
    <property type="project" value="TreeGrafter"/>
</dbReference>
<evidence type="ECO:0000256" key="6">
    <source>
        <dbReference type="ARBA" id="ARBA00023180"/>
    </source>
</evidence>
<dbReference type="GO" id="GO:0030674">
    <property type="term" value="F:protein-macromolecule adaptor activity"/>
    <property type="evidence" value="ECO:0007669"/>
    <property type="project" value="TreeGrafter"/>
</dbReference>
<dbReference type="SUPFAM" id="SSF56496">
    <property type="entry name" value="Fibrinogen C-terminal domain-like"/>
    <property type="match status" value="1"/>
</dbReference>
<protein>
    <submittedName>
        <fullName evidence="8">Fibrinogen-like protein 1</fullName>
    </submittedName>
</protein>
<comment type="caution">
    <text evidence="8">The sequence shown here is derived from an EMBL/GenBank/DDBJ whole genome shotgun (WGS) entry which is preliminary data.</text>
</comment>
<comment type="subcellular location">
    <subcellularLocation>
        <location evidence="1">Secreted</location>
    </subcellularLocation>
</comment>
<dbReference type="PROSITE" id="PS51406">
    <property type="entry name" value="FIBRINOGEN_C_2"/>
    <property type="match status" value="1"/>
</dbReference>
<evidence type="ECO:0000256" key="5">
    <source>
        <dbReference type="ARBA" id="ARBA00023157"/>
    </source>
</evidence>
<evidence type="ECO:0000256" key="1">
    <source>
        <dbReference type="ARBA" id="ARBA00004613"/>
    </source>
</evidence>
<reference evidence="8" key="1">
    <citation type="journal article" date="2023" name="Front. Mar. Sci.">
        <title>A new Merluccius polli reference genome to investigate the effects of global change in West African waters.</title>
        <authorList>
            <person name="Mateo J.L."/>
            <person name="Blanco-Fernandez C."/>
            <person name="Garcia-Vazquez E."/>
            <person name="Machado-Schiaffino G."/>
        </authorList>
    </citation>
    <scope>NUCLEOTIDE SEQUENCE</scope>
    <source>
        <strain evidence="8">C29</strain>
        <tissue evidence="8">Fin</tissue>
    </source>
</reference>
<dbReference type="InterPro" id="IPR037579">
    <property type="entry name" value="FIB_ANG-like"/>
</dbReference>
<keyword evidence="6" id="KW-0325">Glycoprotein</keyword>
<keyword evidence="5" id="KW-1015">Disulfide bond</keyword>
<dbReference type="InterPro" id="IPR014716">
    <property type="entry name" value="Fibrinogen_a/b/g_C_1"/>
</dbReference>
<proteinExistence type="predicted"/>
<evidence type="ECO:0000259" key="7">
    <source>
        <dbReference type="PROSITE" id="PS51406"/>
    </source>
</evidence>
<keyword evidence="4" id="KW-0175">Coiled coil</keyword>
<dbReference type="Proteomes" id="UP001174136">
    <property type="component" value="Unassembled WGS sequence"/>
</dbReference>
<dbReference type="Pfam" id="PF00147">
    <property type="entry name" value="Fibrinogen_C"/>
    <property type="match status" value="1"/>
</dbReference>
<keyword evidence="3" id="KW-0732">Signal</keyword>
<dbReference type="PANTHER" id="PTHR47221">
    <property type="entry name" value="FIBRINOGEN ALPHA CHAIN"/>
    <property type="match status" value="1"/>
</dbReference>
<evidence type="ECO:0000256" key="3">
    <source>
        <dbReference type="ARBA" id="ARBA00022729"/>
    </source>
</evidence>
<dbReference type="PROSITE" id="PS00514">
    <property type="entry name" value="FIBRINOGEN_C_1"/>
    <property type="match status" value="1"/>
</dbReference>
<organism evidence="8 9">
    <name type="scientific">Merluccius polli</name>
    <name type="common">Benguela hake</name>
    <name type="synonym">Merluccius cadenati</name>
    <dbReference type="NCBI Taxonomy" id="89951"/>
    <lineage>
        <taxon>Eukaryota</taxon>
        <taxon>Metazoa</taxon>
        <taxon>Chordata</taxon>
        <taxon>Craniata</taxon>
        <taxon>Vertebrata</taxon>
        <taxon>Euteleostomi</taxon>
        <taxon>Actinopterygii</taxon>
        <taxon>Neopterygii</taxon>
        <taxon>Teleostei</taxon>
        <taxon>Neoteleostei</taxon>
        <taxon>Acanthomorphata</taxon>
        <taxon>Zeiogadaria</taxon>
        <taxon>Gadariae</taxon>
        <taxon>Gadiformes</taxon>
        <taxon>Gadoidei</taxon>
        <taxon>Merlucciidae</taxon>
        <taxon>Merluccius</taxon>
    </lineage>
</organism>
<dbReference type="InterPro" id="IPR036056">
    <property type="entry name" value="Fibrinogen-like_C"/>
</dbReference>
<evidence type="ECO:0000256" key="4">
    <source>
        <dbReference type="ARBA" id="ARBA00023054"/>
    </source>
</evidence>
<keyword evidence="2" id="KW-0964">Secreted</keyword>
<dbReference type="GO" id="GO:0042730">
    <property type="term" value="P:fibrinolysis"/>
    <property type="evidence" value="ECO:0007669"/>
    <property type="project" value="TreeGrafter"/>
</dbReference>
<dbReference type="GO" id="GO:0034116">
    <property type="term" value="P:positive regulation of heterotypic cell-cell adhesion"/>
    <property type="evidence" value="ECO:0007669"/>
    <property type="project" value="TreeGrafter"/>
</dbReference>
<feature type="domain" description="Fibrinogen C-terminal" evidence="7">
    <location>
        <begin position="1"/>
        <end position="182"/>
    </location>
</feature>
<keyword evidence="9" id="KW-1185">Reference proteome</keyword>
<sequence>MCPLGGGWTLVQRRGGGALSFNRDWTTYREGFGMPEAEHWLGNEVIHLLTNQGHYSLRINLEDWTHTHKHAVYSSFSVDGERERYRLHVSGFSGSVSDSFGWYHDNQVFSTPDTGNICSEISHAGWWFSQCFHANLNGVYYKGGPYSPERNVLGPNGIVWFSWKHSDYYSLKSVSMMIRPRHFTTHLSP</sequence>
<dbReference type="GO" id="GO:0005577">
    <property type="term" value="C:fibrinogen complex"/>
    <property type="evidence" value="ECO:0007669"/>
    <property type="project" value="TreeGrafter"/>
</dbReference>
<dbReference type="GO" id="GO:0070527">
    <property type="term" value="P:platelet aggregation"/>
    <property type="evidence" value="ECO:0007669"/>
    <property type="project" value="TreeGrafter"/>
</dbReference>
<name>A0AA47MZV5_MERPO</name>
<dbReference type="AlphaFoldDB" id="A0AA47MZV5"/>
<dbReference type="InterPro" id="IPR020837">
    <property type="entry name" value="Fibrinogen_CS"/>
</dbReference>
<dbReference type="PANTHER" id="PTHR47221:SF6">
    <property type="entry name" value="FIBRINOGEN ALPHA CHAIN"/>
    <property type="match status" value="1"/>
</dbReference>
<dbReference type="EMBL" id="JAOPHQ010001730">
    <property type="protein sequence ID" value="KAK0149609.1"/>
    <property type="molecule type" value="Genomic_DNA"/>
</dbReference>
<dbReference type="InterPro" id="IPR002181">
    <property type="entry name" value="Fibrinogen_a/b/g_C_dom"/>
</dbReference>
<accession>A0AA47MZV5</accession>
<dbReference type="Gene3D" id="3.90.215.10">
    <property type="entry name" value="Gamma Fibrinogen, chain A, domain 1"/>
    <property type="match status" value="1"/>
</dbReference>
<evidence type="ECO:0000313" key="9">
    <source>
        <dbReference type="Proteomes" id="UP001174136"/>
    </source>
</evidence>
<dbReference type="CDD" id="cd00087">
    <property type="entry name" value="FReD"/>
    <property type="match status" value="1"/>
</dbReference>
<dbReference type="GO" id="GO:0005201">
    <property type="term" value="F:extracellular matrix structural constituent"/>
    <property type="evidence" value="ECO:0007669"/>
    <property type="project" value="TreeGrafter"/>
</dbReference>
<evidence type="ECO:0000313" key="8">
    <source>
        <dbReference type="EMBL" id="KAK0149609.1"/>
    </source>
</evidence>
<gene>
    <name evidence="8" type="primary">FGL1_0</name>
    <name evidence="8" type="ORF">N1851_009639</name>
</gene>